<keyword evidence="1" id="KW-0472">Membrane</keyword>
<evidence type="ECO:0000313" key="3">
    <source>
        <dbReference type="Proteomes" id="UP001370490"/>
    </source>
</evidence>
<keyword evidence="1" id="KW-1133">Transmembrane helix</keyword>
<organism evidence="2 3">
    <name type="scientific">Dillenia turbinata</name>
    <dbReference type="NCBI Taxonomy" id="194707"/>
    <lineage>
        <taxon>Eukaryota</taxon>
        <taxon>Viridiplantae</taxon>
        <taxon>Streptophyta</taxon>
        <taxon>Embryophyta</taxon>
        <taxon>Tracheophyta</taxon>
        <taxon>Spermatophyta</taxon>
        <taxon>Magnoliopsida</taxon>
        <taxon>eudicotyledons</taxon>
        <taxon>Gunneridae</taxon>
        <taxon>Pentapetalae</taxon>
        <taxon>Dilleniales</taxon>
        <taxon>Dilleniaceae</taxon>
        <taxon>Dillenia</taxon>
    </lineage>
</organism>
<dbReference type="EMBL" id="JBAMMX010000001">
    <property type="protein sequence ID" value="KAK6946703.1"/>
    <property type="molecule type" value="Genomic_DNA"/>
</dbReference>
<evidence type="ECO:0000256" key="1">
    <source>
        <dbReference type="SAM" id="Phobius"/>
    </source>
</evidence>
<keyword evidence="1" id="KW-0812">Transmembrane</keyword>
<dbReference type="Proteomes" id="UP001370490">
    <property type="component" value="Unassembled WGS sequence"/>
</dbReference>
<protein>
    <submittedName>
        <fullName evidence="2">Uncharacterized protein</fullName>
    </submittedName>
</protein>
<accession>A0AAN8W5N7</accession>
<feature type="transmembrane region" description="Helical" evidence="1">
    <location>
        <begin position="68"/>
        <end position="87"/>
    </location>
</feature>
<sequence length="113" mass="12707">MTNSTRAGFAVSPLSYLHLIRHGRRRSKDCDLEPLHHVNDPPTLLLMLRVTRGCGWQHLAVYVNLGTYYFVGMPISCILGFLVKLYAKLQVSVDQLMGFSSIHVSGKTHLSRP</sequence>
<name>A0AAN8W5N7_9MAGN</name>
<gene>
    <name evidence="2" type="ORF">RJ641_000176</name>
</gene>
<evidence type="ECO:0000313" key="2">
    <source>
        <dbReference type="EMBL" id="KAK6946703.1"/>
    </source>
</evidence>
<dbReference type="AlphaFoldDB" id="A0AAN8W5N7"/>
<proteinExistence type="predicted"/>
<comment type="caution">
    <text evidence="2">The sequence shown here is derived from an EMBL/GenBank/DDBJ whole genome shotgun (WGS) entry which is preliminary data.</text>
</comment>
<keyword evidence="3" id="KW-1185">Reference proteome</keyword>
<reference evidence="2 3" key="1">
    <citation type="submission" date="2023-12" db="EMBL/GenBank/DDBJ databases">
        <title>A high-quality genome assembly for Dillenia turbinata (Dilleniales).</title>
        <authorList>
            <person name="Chanderbali A."/>
        </authorList>
    </citation>
    <scope>NUCLEOTIDE SEQUENCE [LARGE SCALE GENOMIC DNA]</scope>
    <source>
        <strain evidence="2">LSX21</strain>
        <tissue evidence="2">Leaf</tissue>
    </source>
</reference>